<keyword evidence="3" id="KW-0645">Protease</keyword>
<keyword evidence="5" id="KW-0720">Serine protease</keyword>
<feature type="active site" description="Nucleophile" evidence="6">
    <location>
        <position position="139"/>
    </location>
</feature>
<accession>A0A4S5BIJ4</accession>
<organism evidence="9 10">
    <name type="scientific">Lampropedia aestuarii</name>
    <dbReference type="NCBI Taxonomy" id="2562762"/>
    <lineage>
        <taxon>Bacteria</taxon>
        <taxon>Pseudomonadati</taxon>
        <taxon>Pseudomonadota</taxon>
        <taxon>Betaproteobacteria</taxon>
        <taxon>Burkholderiales</taxon>
        <taxon>Comamonadaceae</taxon>
        <taxon>Lampropedia</taxon>
    </lineage>
</organism>
<feature type="active site" description="Charge relay system" evidence="6">
    <location>
        <position position="240"/>
    </location>
</feature>
<evidence type="ECO:0000259" key="7">
    <source>
        <dbReference type="Pfam" id="PF02016"/>
    </source>
</evidence>
<comment type="similarity">
    <text evidence="1">Belongs to the peptidase S66 family.</text>
</comment>
<evidence type="ECO:0000256" key="1">
    <source>
        <dbReference type="ARBA" id="ARBA00010233"/>
    </source>
</evidence>
<dbReference type="Gene3D" id="3.50.30.60">
    <property type="entry name" value="LD-carboxypeptidase A C-terminal domain-like"/>
    <property type="match status" value="1"/>
</dbReference>
<feature type="active site" description="Charge relay system" evidence="6">
    <location>
        <position position="310"/>
    </location>
</feature>
<evidence type="ECO:0000256" key="4">
    <source>
        <dbReference type="ARBA" id="ARBA00022801"/>
    </source>
</evidence>
<dbReference type="Gene3D" id="3.40.50.10740">
    <property type="entry name" value="Class I glutamine amidotransferase-like"/>
    <property type="match status" value="1"/>
</dbReference>
<gene>
    <name evidence="9" type="ORF">E8K88_12445</name>
</gene>
<dbReference type="PANTHER" id="PTHR30237:SF2">
    <property type="entry name" value="MUREIN TETRAPEPTIDE CARBOXYPEPTIDASE"/>
    <property type="match status" value="1"/>
</dbReference>
<dbReference type="InterPro" id="IPR003507">
    <property type="entry name" value="S66_fam"/>
</dbReference>
<evidence type="ECO:0000256" key="3">
    <source>
        <dbReference type="ARBA" id="ARBA00022670"/>
    </source>
</evidence>
<evidence type="ECO:0000313" key="9">
    <source>
        <dbReference type="EMBL" id="THJ32237.1"/>
    </source>
</evidence>
<evidence type="ECO:0000259" key="8">
    <source>
        <dbReference type="Pfam" id="PF17676"/>
    </source>
</evidence>
<dbReference type="PANTHER" id="PTHR30237">
    <property type="entry name" value="MURAMOYLTETRAPEPTIDE CARBOXYPEPTIDASE"/>
    <property type="match status" value="1"/>
</dbReference>
<dbReference type="CDD" id="cd07025">
    <property type="entry name" value="Peptidase_S66"/>
    <property type="match status" value="1"/>
</dbReference>
<dbReference type="Pfam" id="PF02016">
    <property type="entry name" value="Peptidase_S66"/>
    <property type="match status" value="1"/>
</dbReference>
<keyword evidence="10" id="KW-1185">Reference proteome</keyword>
<proteinExistence type="inferred from homology"/>
<sequence length="339" mass="36563">MHTTYKNHCNDPDCQHDHHDLAGGTQINDAAAPFVRQRRVYVYSPSGAVQDKAAILRGARYLKKAGYEVTLDEAVFARHTRFAGDHACRLAAIERAAASGADVALISRGGYGLNHLLAEIDYGRLAQSIDAGMQWMGFSDFTALQLALLAKTGRISWAGVSLGVDLGAKEGPDDISVACFEDVAFGVGEGAGWRIRKDSAVYAGTDIEGATLWGGNLAVLASMIGTPYFPQVEGGILFLEDVAESPYKIERMLIQLEQAGVLAAQQAIVLGQFTHANVTPHDRGFNLTSVVNALRERLRIPVLTQLPFGHVRTKVCLPVGATVDLQVSEREALLVWGHL</sequence>
<dbReference type="InterPro" id="IPR027478">
    <property type="entry name" value="LdcA_N"/>
</dbReference>
<protein>
    <submittedName>
        <fullName evidence="9">LD-carboxypeptidase</fullName>
    </submittedName>
</protein>
<dbReference type="Proteomes" id="UP000306236">
    <property type="component" value="Unassembled WGS sequence"/>
</dbReference>
<dbReference type="Pfam" id="PF17676">
    <property type="entry name" value="Peptidase_S66C"/>
    <property type="match status" value="1"/>
</dbReference>
<keyword evidence="2 9" id="KW-0121">Carboxypeptidase</keyword>
<dbReference type="InterPro" id="IPR040449">
    <property type="entry name" value="Peptidase_S66_N"/>
</dbReference>
<evidence type="ECO:0000256" key="2">
    <source>
        <dbReference type="ARBA" id="ARBA00022645"/>
    </source>
</evidence>
<name>A0A4S5BIJ4_9BURK</name>
<evidence type="ECO:0000313" key="10">
    <source>
        <dbReference type="Proteomes" id="UP000306236"/>
    </source>
</evidence>
<dbReference type="EMBL" id="SSWX01000016">
    <property type="protein sequence ID" value="THJ32237.1"/>
    <property type="molecule type" value="Genomic_DNA"/>
</dbReference>
<dbReference type="InterPro" id="IPR029062">
    <property type="entry name" value="Class_I_gatase-like"/>
</dbReference>
<dbReference type="OrthoDB" id="9807329at2"/>
<dbReference type="GO" id="GO:0004180">
    <property type="term" value="F:carboxypeptidase activity"/>
    <property type="evidence" value="ECO:0007669"/>
    <property type="project" value="UniProtKB-KW"/>
</dbReference>
<dbReference type="PIRSF" id="PIRSF028757">
    <property type="entry name" value="LD-carboxypeptidase"/>
    <property type="match status" value="1"/>
</dbReference>
<evidence type="ECO:0000256" key="5">
    <source>
        <dbReference type="ARBA" id="ARBA00022825"/>
    </source>
</evidence>
<dbReference type="SUPFAM" id="SSF141986">
    <property type="entry name" value="LD-carboxypeptidase A C-terminal domain-like"/>
    <property type="match status" value="1"/>
</dbReference>
<dbReference type="RefSeq" id="WP_136406996.1">
    <property type="nucleotide sequence ID" value="NZ_SSWX01000016.1"/>
</dbReference>
<dbReference type="InterPro" id="IPR040921">
    <property type="entry name" value="Peptidase_S66C"/>
</dbReference>
<dbReference type="GO" id="GO:0008236">
    <property type="term" value="F:serine-type peptidase activity"/>
    <property type="evidence" value="ECO:0007669"/>
    <property type="project" value="UniProtKB-KW"/>
</dbReference>
<keyword evidence="4" id="KW-0378">Hydrolase</keyword>
<evidence type="ECO:0000256" key="6">
    <source>
        <dbReference type="PIRSR" id="PIRSR028757-1"/>
    </source>
</evidence>
<reference evidence="9 10" key="1">
    <citation type="submission" date="2019-04" db="EMBL/GenBank/DDBJ databases">
        <title>Lampropedia sp YIM MLB12 draf genome.</title>
        <authorList>
            <person name="Wang Y.-X."/>
        </authorList>
    </citation>
    <scope>NUCLEOTIDE SEQUENCE [LARGE SCALE GENOMIC DNA]</scope>
    <source>
        <strain evidence="9 10">YIM MLB12</strain>
    </source>
</reference>
<dbReference type="SUPFAM" id="SSF52317">
    <property type="entry name" value="Class I glutamine amidotransferase-like"/>
    <property type="match status" value="1"/>
</dbReference>
<dbReference type="InterPro" id="IPR027461">
    <property type="entry name" value="Carboxypeptidase_A_C_sf"/>
</dbReference>
<dbReference type="AlphaFoldDB" id="A0A4S5BIJ4"/>
<comment type="caution">
    <text evidence="9">The sequence shown here is derived from an EMBL/GenBank/DDBJ whole genome shotgun (WGS) entry which is preliminary data.</text>
</comment>
<feature type="domain" description="LD-carboxypeptidase C-terminal" evidence="8">
    <location>
        <begin position="211"/>
        <end position="325"/>
    </location>
</feature>
<feature type="domain" description="LD-carboxypeptidase N-terminal" evidence="7">
    <location>
        <begin position="40"/>
        <end position="159"/>
    </location>
</feature>
<dbReference type="GO" id="GO:0006508">
    <property type="term" value="P:proteolysis"/>
    <property type="evidence" value="ECO:0007669"/>
    <property type="project" value="UniProtKB-KW"/>
</dbReference>